<dbReference type="RefSeq" id="WP_253796328.1">
    <property type="nucleotide sequence ID" value="NZ_BAAAUB010000042.1"/>
</dbReference>
<evidence type="ECO:0000256" key="1">
    <source>
        <dbReference type="SAM" id="MobiDB-lite"/>
    </source>
</evidence>
<feature type="region of interest" description="Disordered" evidence="1">
    <location>
        <begin position="29"/>
        <end position="54"/>
    </location>
</feature>
<name>A0ABT1IWI4_9ACTN</name>
<reference evidence="2 3" key="1">
    <citation type="submission" date="2022-06" db="EMBL/GenBank/DDBJ databases">
        <title>Sequencing the genomes of 1000 actinobacteria strains.</title>
        <authorList>
            <person name="Klenk H.-P."/>
        </authorList>
    </citation>
    <scope>NUCLEOTIDE SEQUENCE [LARGE SCALE GENOMIC DNA]</scope>
    <source>
        <strain evidence="2 3">DSM 41656</strain>
    </source>
</reference>
<comment type="caution">
    <text evidence="2">The sequence shown here is derived from an EMBL/GenBank/DDBJ whole genome shotgun (WGS) entry which is preliminary data.</text>
</comment>
<evidence type="ECO:0000313" key="3">
    <source>
        <dbReference type="Proteomes" id="UP001206483"/>
    </source>
</evidence>
<keyword evidence="3" id="KW-1185">Reference proteome</keyword>
<dbReference type="Proteomes" id="UP001206483">
    <property type="component" value="Unassembled WGS sequence"/>
</dbReference>
<evidence type="ECO:0000313" key="2">
    <source>
        <dbReference type="EMBL" id="MCP2309314.1"/>
    </source>
</evidence>
<organism evidence="2 3">
    <name type="scientific">Kitasatospora paracochleata</name>
    <dbReference type="NCBI Taxonomy" id="58354"/>
    <lineage>
        <taxon>Bacteria</taxon>
        <taxon>Bacillati</taxon>
        <taxon>Actinomycetota</taxon>
        <taxon>Actinomycetes</taxon>
        <taxon>Kitasatosporales</taxon>
        <taxon>Streptomycetaceae</taxon>
        <taxon>Kitasatospora</taxon>
    </lineage>
</organism>
<proteinExistence type="predicted"/>
<protein>
    <submittedName>
        <fullName evidence="2">Uncharacterized protein</fullName>
    </submittedName>
</protein>
<dbReference type="EMBL" id="JAMZDX010000002">
    <property type="protein sequence ID" value="MCP2309314.1"/>
    <property type="molecule type" value="Genomic_DNA"/>
</dbReference>
<gene>
    <name evidence="2" type="ORF">FHR36_002438</name>
</gene>
<feature type="compositionally biased region" description="Gly residues" evidence="1">
    <location>
        <begin position="42"/>
        <end position="54"/>
    </location>
</feature>
<sequence length="54" mass="5857">MNDSSRERPTEWAAEELSGHEDDVRHIVVSQRPPRPKLVLLEGGGDPDGGGSGY</sequence>
<accession>A0ABT1IWI4</accession>